<feature type="compositionally biased region" description="Low complexity" evidence="3">
    <location>
        <begin position="1429"/>
        <end position="1440"/>
    </location>
</feature>
<dbReference type="InterPro" id="IPR011009">
    <property type="entry name" value="Kinase-like_dom_sf"/>
</dbReference>
<dbReference type="SUPFAM" id="SSF63748">
    <property type="entry name" value="Tudor/PWWP/MBT"/>
    <property type="match status" value="1"/>
</dbReference>
<evidence type="ECO:0000313" key="7">
    <source>
        <dbReference type="EMBL" id="CAH1246339.1"/>
    </source>
</evidence>
<feature type="compositionally biased region" description="Polar residues" evidence="3">
    <location>
        <begin position="100"/>
        <end position="112"/>
    </location>
</feature>
<feature type="region of interest" description="Disordered" evidence="3">
    <location>
        <begin position="100"/>
        <end position="175"/>
    </location>
</feature>
<keyword evidence="1" id="KW-0694">RNA-binding</keyword>
<feature type="region of interest" description="Disordered" evidence="3">
    <location>
        <begin position="1110"/>
        <end position="1201"/>
    </location>
</feature>
<proteinExistence type="predicted"/>
<dbReference type="InterPro" id="IPR002999">
    <property type="entry name" value="Tudor"/>
</dbReference>
<dbReference type="OrthoDB" id="10023235at2759"/>
<feature type="region of interest" description="Disordered" evidence="3">
    <location>
        <begin position="1391"/>
        <end position="1503"/>
    </location>
</feature>
<dbReference type="PROSITE" id="PS50102">
    <property type="entry name" value="RRM"/>
    <property type="match status" value="1"/>
</dbReference>
<dbReference type="SMART" id="SM00333">
    <property type="entry name" value="TUDOR"/>
    <property type="match status" value="1"/>
</dbReference>
<feature type="domain" description="Tudor" evidence="6">
    <location>
        <begin position="224"/>
        <end position="283"/>
    </location>
</feature>
<keyword evidence="8" id="KW-1185">Reference proteome</keyword>
<dbReference type="PROSITE" id="PS50304">
    <property type="entry name" value="TUDOR"/>
    <property type="match status" value="1"/>
</dbReference>
<dbReference type="GO" id="GO:0003723">
    <property type="term" value="F:RNA binding"/>
    <property type="evidence" value="ECO:0007669"/>
    <property type="project" value="UniProtKB-UniRule"/>
</dbReference>
<dbReference type="InterPro" id="IPR000504">
    <property type="entry name" value="RRM_dom"/>
</dbReference>
<evidence type="ECO:0000313" key="8">
    <source>
        <dbReference type="Proteomes" id="UP000838412"/>
    </source>
</evidence>
<evidence type="ECO:0000259" key="6">
    <source>
        <dbReference type="PROSITE" id="PS50304"/>
    </source>
</evidence>
<gene>
    <name evidence="7" type="primary">STK31</name>
    <name evidence="7" type="ORF">BLAG_LOCUS8389</name>
</gene>
<dbReference type="PANTHER" id="PTHR16442:SF1">
    <property type="entry name" value="RING FINGER PROTEIN 17"/>
    <property type="match status" value="1"/>
</dbReference>
<protein>
    <submittedName>
        <fullName evidence="7">STK31 protein</fullName>
    </submittedName>
</protein>
<feature type="coiled-coil region" evidence="2">
    <location>
        <begin position="415"/>
        <end position="452"/>
    </location>
</feature>
<dbReference type="Pfam" id="PF00076">
    <property type="entry name" value="RRM_1"/>
    <property type="match status" value="1"/>
</dbReference>
<reference evidence="7" key="1">
    <citation type="submission" date="2022-01" db="EMBL/GenBank/DDBJ databases">
        <authorList>
            <person name="Braso-Vives M."/>
        </authorList>
    </citation>
    <scope>NUCLEOTIDE SEQUENCE</scope>
</reference>
<feature type="domain" description="RRM" evidence="5">
    <location>
        <begin position="20"/>
        <end position="96"/>
    </location>
</feature>
<dbReference type="PANTHER" id="PTHR16442">
    <property type="entry name" value="RING FINGER PROTEIN 17"/>
    <property type="match status" value="1"/>
</dbReference>
<dbReference type="SMART" id="SM00360">
    <property type="entry name" value="RRM"/>
    <property type="match status" value="1"/>
</dbReference>
<feature type="compositionally biased region" description="Polar residues" evidence="3">
    <location>
        <begin position="1114"/>
        <end position="1133"/>
    </location>
</feature>
<dbReference type="PROSITE" id="PS50011">
    <property type="entry name" value="PROTEIN_KINASE_DOM"/>
    <property type="match status" value="1"/>
</dbReference>
<dbReference type="SUPFAM" id="SSF56112">
    <property type="entry name" value="Protein kinase-like (PK-like)"/>
    <property type="match status" value="1"/>
</dbReference>
<dbReference type="Pfam" id="PF00567">
    <property type="entry name" value="TUDOR"/>
    <property type="match status" value="1"/>
</dbReference>
<dbReference type="InterPro" id="IPR035437">
    <property type="entry name" value="SNase_OB-fold_sf"/>
</dbReference>
<dbReference type="FunFam" id="2.30.30.140:FF:000018">
    <property type="entry name" value="Serine/threonine-protein kinase 31"/>
    <property type="match status" value="1"/>
</dbReference>
<keyword evidence="2" id="KW-0175">Coiled coil</keyword>
<dbReference type="InterPro" id="IPR012677">
    <property type="entry name" value="Nucleotide-bd_a/b_plait_sf"/>
</dbReference>
<dbReference type="CDD" id="cd20430">
    <property type="entry name" value="Tudor_TDRD8"/>
    <property type="match status" value="1"/>
</dbReference>
<dbReference type="EMBL" id="OV696700">
    <property type="protein sequence ID" value="CAH1246339.1"/>
    <property type="molecule type" value="Genomic_DNA"/>
</dbReference>
<dbReference type="SUPFAM" id="SSF54928">
    <property type="entry name" value="RNA-binding domain, RBD"/>
    <property type="match status" value="1"/>
</dbReference>
<dbReference type="Gene3D" id="2.40.50.90">
    <property type="match status" value="1"/>
</dbReference>
<organism evidence="7 8">
    <name type="scientific">Branchiostoma lanceolatum</name>
    <name type="common">Common lancelet</name>
    <name type="synonym">Amphioxus lanceolatum</name>
    <dbReference type="NCBI Taxonomy" id="7740"/>
    <lineage>
        <taxon>Eukaryota</taxon>
        <taxon>Metazoa</taxon>
        <taxon>Chordata</taxon>
        <taxon>Cephalochordata</taxon>
        <taxon>Leptocardii</taxon>
        <taxon>Amphioxiformes</taxon>
        <taxon>Branchiostomatidae</taxon>
        <taxon>Branchiostoma</taxon>
    </lineage>
</organism>
<dbReference type="Gene3D" id="3.30.70.330">
    <property type="match status" value="1"/>
</dbReference>
<dbReference type="InterPro" id="IPR035979">
    <property type="entry name" value="RBD_domain_sf"/>
</dbReference>
<dbReference type="Gene3D" id="1.10.510.10">
    <property type="entry name" value="Transferase(Phosphotransferase) domain 1"/>
    <property type="match status" value="1"/>
</dbReference>
<dbReference type="InterPro" id="IPR047383">
    <property type="entry name" value="Tudor_TDRD8"/>
</dbReference>
<evidence type="ECO:0000256" key="1">
    <source>
        <dbReference type="PROSITE-ProRule" id="PRU00176"/>
    </source>
</evidence>
<feature type="region of interest" description="Disordered" evidence="3">
    <location>
        <begin position="1302"/>
        <end position="1370"/>
    </location>
</feature>
<dbReference type="Proteomes" id="UP000838412">
    <property type="component" value="Chromosome 15"/>
</dbReference>
<feature type="coiled-coil region" evidence="2">
    <location>
        <begin position="762"/>
        <end position="809"/>
    </location>
</feature>
<evidence type="ECO:0000256" key="3">
    <source>
        <dbReference type="SAM" id="MobiDB-lite"/>
    </source>
</evidence>
<feature type="compositionally biased region" description="Low complexity" evidence="3">
    <location>
        <begin position="1395"/>
        <end position="1411"/>
    </location>
</feature>
<sequence length="1503" mass="163708">MSGMHKTDVGPSKHNGTETYDVFVGGLPDTATDRQVNTRYSAFGEIHSIALIKGKYPGTKVAFVRFFSKLDADKAVMETNGEIFDGKFIIVRRSRDQKNVCEQSSEENNNRLSPGRGNWNMNKEHQPRSGTETNGSSAVKEHHPRSGSGTNGSSAVKEHHPRSVTGTNGSSAVAPATEERQVFVTQVEDVCTFWGQNMKVGEKIVQFSDELQGVCAAALPLTLPPKPRKLYGAKFSEDQQWYRCKVINMVSDNQALVQYVDYGNTETVQWQEIRMLPLDFASIPPYAECYRLTGMVPTAQDQTPGLGILQSLIENQAVQVKVRAKSEEGVIEADVTVDEVDISQSLAEKGFIVERPVKLSPAKPTPPAPDMIDSSMAKGDSGDRERLDQVQTLRGKLTDMENRVKVFVQERHTLQDQMNKQHKVLELQVREIQEKEKKLAYLQKVLQEKDAALLQLKTEIHEKDKLLENSISHQIQAVSAQVKKVQLSRKEMPVEQDVPDPIQQAIAMVTDKTQRVGAADVQSVLKVSVELGKLKNLQEQISACSEKDDTLTGLIAERNDARKYAQAAITECVEEMQRLPLRSRLSALQDTVSGIEETYKKYVSSEGKIGGKASTETFQTFLEWRSHKSQSLQSLRRATNQHCKEVCQELEAVVQSLSGLLMGETGNDVDSAIPGTDLAELLADFGQVMDQELTDSKVEEGGDVKLMTKVVNMLLNDLRGEIADIHKLKGLLARNMKCQEDMSRWITSQPDLEPLRLVKKEIRALKSEIRHKMADKQDLEEEDFTGAQLQQVECQLMDLREKIQDAFIREHQLMEEAATQATSNFPELPLLYPELNLATFMESGGLVKVGWELDHYNVAPVPLALTKGGAAAVLTTFNHKPVVIKEYTVEGGEGSERSKKAILSRAKEFHGFKHPSIIPVKAIFFSKMMRQMYVQMPYYLGSSLTELQDSNPLNNLETFLVLKGVLEGLYHLHTRGVSHGAVTPQYVLAPGRTQGILDNYDFSKTPTQRAATPFQTPNGLSFVPPEVAKGQPASAASDMYQFGVLVLWMCCPADNFTSTDWGVPSLSNITLDVDLREFLPRLLQANSSARHTADRILQLKFFKEPPTAKVPLLSQPNSPVLPKSVQNLGSSSVKEVASTHHHDTISTNQTGSSPTLAASKPVYSGLPLPTGSVALRAVPGRPVSPQPQSPIAKDGPTSLPRPLSPQLTAIPSVKSSPMINLANITAAILKETEKITPSASGLEKEGADCNSVKQRSYAGAGDVPVSPSASKESLQQQHLDIMKAKGANVLIQYGVSSPDIAGLEATGEGSTPSSPTKPAEEPPVCGTTDFKPGAKPSDTVSNLPADSDTSETSLDADQPPPAVNPTTSGFTTSMRASLEAAYESLGLLMSPTKHSSTSSQQSSSASTSITSCLEETADSPVTESTDLEASMAATSSHASMSPPPSPLRTTPEMVEQQSSPLTVGMGGLSSSLTRSLPSSYLSPNGHLPATVADTGLDGTDHCD</sequence>
<feature type="compositionally biased region" description="Polar residues" evidence="3">
    <location>
        <begin position="128"/>
        <end position="137"/>
    </location>
</feature>
<dbReference type="InterPro" id="IPR000719">
    <property type="entry name" value="Prot_kinase_dom"/>
</dbReference>
<dbReference type="Pfam" id="PF00069">
    <property type="entry name" value="Pkinase"/>
    <property type="match status" value="1"/>
</dbReference>
<feature type="compositionally biased region" description="Polar residues" evidence="3">
    <location>
        <begin position="1145"/>
        <end position="1156"/>
    </location>
</feature>
<dbReference type="CDD" id="cd00590">
    <property type="entry name" value="RRM_SF"/>
    <property type="match status" value="1"/>
</dbReference>
<feature type="compositionally biased region" description="Low complexity" evidence="3">
    <location>
        <begin position="1468"/>
        <end position="1482"/>
    </location>
</feature>
<name>A0A8K0EF90_BRALA</name>
<feature type="domain" description="Protein kinase" evidence="4">
    <location>
        <begin position="859"/>
        <end position="1102"/>
    </location>
</feature>
<evidence type="ECO:0000256" key="2">
    <source>
        <dbReference type="SAM" id="Coils"/>
    </source>
</evidence>
<dbReference type="Gene3D" id="2.30.30.140">
    <property type="match status" value="1"/>
</dbReference>
<evidence type="ECO:0000259" key="4">
    <source>
        <dbReference type="PROSITE" id="PS50011"/>
    </source>
</evidence>
<dbReference type="SMART" id="SM00220">
    <property type="entry name" value="S_TKc"/>
    <property type="match status" value="1"/>
</dbReference>
<dbReference type="GO" id="GO:0004672">
    <property type="term" value="F:protein kinase activity"/>
    <property type="evidence" value="ECO:0007669"/>
    <property type="project" value="InterPro"/>
</dbReference>
<dbReference type="GO" id="GO:0005524">
    <property type="term" value="F:ATP binding"/>
    <property type="evidence" value="ECO:0007669"/>
    <property type="project" value="InterPro"/>
</dbReference>
<evidence type="ECO:0000259" key="5">
    <source>
        <dbReference type="PROSITE" id="PS50102"/>
    </source>
</evidence>
<accession>A0A8K0EF90</accession>